<evidence type="ECO:0000256" key="13">
    <source>
        <dbReference type="SAM" id="Phobius"/>
    </source>
</evidence>
<accession>A0A8K0CHP1</accession>
<dbReference type="Pfam" id="PF00858">
    <property type="entry name" value="ASC"/>
    <property type="match status" value="1"/>
</dbReference>
<evidence type="ECO:0000256" key="9">
    <source>
        <dbReference type="ARBA" id="ARBA00023136"/>
    </source>
</evidence>
<keyword evidence="10 12" id="KW-0739">Sodium transport</keyword>
<dbReference type="OrthoDB" id="6021021at2759"/>
<evidence type="ECO:0000313" key="14">
    <source>
        <dbReference type="EMBL" id="KAF2887559.1"/>
    </source>
</evidence>
<evidence type="ECO:0000256" key="8">
    <source>
        <dbReference type="ARBA" id="ARBA00023065"/>
    </source>
</evidence>
<dbReference type="InterPro" id="IPR001873">
    <property type="entry name" value="ENaC"/>
</dbReference>
<sequence length="238" mass="27684">MDKHFRLPLNQSVFVAVKPRMITISENLKSYKPEDRKCYLTNERELMFFKSYTQQNCEHECILNATLEHCSCLPFYMFFYEDVPLCGPAKLSCLNNIKEYYTSSTDRNKCNCLPSCTSLEYDVEISQTGGDFNSFLTLAAKLQEKNLNLPVDYSNFSFSLLVVYYKEMQFLASERNELYGYVDFFSNTGGLMGLFIGFSVTSLIEIIYFLTLRLWCNIKMFGKQFWSGAPELIDNQHI</sequence>
<keyword evidence="9 13" id="KW-0472">Membrane</keyword>
<keyword evidence="6 13" id="KW-1133">Transmembrane helix</keyword>
<keyword evidence="15" id="KW-1185">Reference proteome</keyword>
<dbReference type="GO" id="GO:0005886">
    <property type="term" value="C:plasma membrane"/>
    <property type="evidence" value="ECO:0007669"/>
    <property type="project" value="TreeGrafter"/>
</dbReference>
<dbReference type="Gene3D" id="1.10.287.820">
    <property type="entry name" value="Acid-sensing ion channel domain"/>
    <property type="match status" value="1"/>
</dbReference>
<dbReference type="GO" id="GO:0015280">
    <property type="term" value="F:ligand-gated sodium channel activity"/>
    <property type="evidence" value="ECO:0007669"/>
    <property type="project" value="TreeGrafter"/>
</dbReference>
<dbReference type="EMBL" id="VTPC01082863">
    <property type="protein sequence ID" value="KAF2887559.1"/>
    <property type="molecule type" value="Genomic_DNA"/>
</dbReference>
<dbReference type="AlphaFoldDB" id="A0A8K0CHP1"/>
<dbReference type="PANTHER" id="PTHR11690:SF288">
    <property type="entry name" value="AMILORIDE-SENSITIVE NA+ CHANNEL-RELATED"/>
    <property type="match status" value="1"/>
</dbReference>
<evidence type="ECO:0000256" key="6">
    <source>
        <dbReference type="ARBA" id="ARBA00022989"/>
    </source>
</evidence>
<dbReference type="PRINTS" id="PR01078">
    <property type="entry name" value="AMINACHANNEL"/>
</dbReference>
<evidence type="ECO:0000256" key="7">
    <source>
        <dbReference type="ARBA" id="ARBA00023053"/>
    </source>
</evidence>
<protein>
    <submittedName>
        <fullName evidence="14">Uncharacterized protein</fullName>
    </submittedName>
</protein>
<reference evidence="14" key="1">
    <citation type="submission" date="2019-08" db="EMBL/GenBank/DDBJ databases">
        <title>The genome of the North American firefly Photinus pyralis.</title>
        <authorList>
            <consortium name="Photinus pyralis genome working group"/>
            <person name="Fallon T.R."/>
            <person name="Sander Lower S.E."/>
            <person name="Weng J.-K."/>
        </authorList>
    </citation>
    <scope>NUCLEOTIDE SEQUENCE</scope>
    <source>
        <strain evidence="14">TRF0915ILg1</strain>
        <tissue evidence="14">Whole body</tissue>
    </source>
</reference>
<dbReference type="Gene3D" id="1.10.287.770">
    <property type="entry name" value="YojJ-like"/>
    <property type="match status" value="1"/>
</dbReference>
<keyword evidence="3 12" id="KW-0813">Transport</keyword>
<comment type="subcellular location">
    <subcellularLocation>
        <location evidence="1">Membrane</location>
        <topology evidence="1">Multi-pass membrane protein</topology>
    </subcellularLocation>
</comment>
<evidence type="ECO:0000256" key="2">
    <source>
        <dbReference type="ARBA" id="ARBA00007193"/>
    </source>
</evidence>
<organism evidence="14 15">
    <name type="scientific">Ignelater luminosus</name>
    <name type="common">Cucubano</name>
    <name type="synonym">Pyrophorus luminosus</name>
    <dbReference type="NCBI Taxonomy" id="2038154"/>
    <lineage>
        <taxon>Eukaryota</taxon>
        <taxon>Metazoa</taxon>
        <taxon>Ecdysozoa</taxon>
        <taxon>Arthropoda</taxon>
        <taxon>Hexapoda</taxon>
        <taxon>Insecta</taxon>
        <taxon>Pterygota</taxon>
        <taxon>Neoptera</taxon>
        <taxon>Endopterygota</taxon>
        <taxon>Coleoptera</taxon>
        <taxon>Polyphaga</taxon>
        <taxon>Elateriformia</taxon>
        <taxon>Elateroidea</taxon>
        <taxon>Elateridae</taxon>
        <taxon>Agrypninae</taxon>
        <taxon>Pyrophorini</taxon>
        <taxon>Ignelater</taxon>
    </lineage>
</organism>
<evidence type="ECO:0000256" key="3">
    <source>
        <dbReference type="ARBA" id="ARBA00022448"/>
    </source>
</evidence>
<proteinExistence type="inferred from homology"/>
<comment type="similarity">
    <text evidence="2 12">Belongs to the amiloride-sensitive sodium channel (TC 1.A.6) family.</text>
</comment>
<feature type="transmembrane region" description="Helical" evidence="13">
    <location>
        <begin position="191"/>
        <end position="215"/>
    </location>
</feature>
<evidence type="ECO:0000256" key="4">
    <source>
        <dbReference type="ARBA" id="ARBA00022461"/>
    </source>
</evidence>
<keyword evidence="11 12" id="KW-0407">Ion channel</keyword>
<evidence type="ECO:0000256" key="10">
    <source>
        <dbReference type="ARBA" id="ARBA00023201"/>
    </source>
</evidence>
<evidence type="ECO:0000256" key="5">
    <source>
        <dbReference type="ARBA" id="ARBA00022692"/>
    </source>
</evidence>
<keyword evidence="7" id="KW-0915">Sodium</keyword>
<evidence type="ECO:0000256" key="1">
    <source>
        <dbReference type="ARBA" id="ARBA00004141"/>
    </source>
</evidence>
<dbReference type="PANTHER" id="PTHR11690">
    <property type="entry name" value="AMILORIDE-SENSITIVE SODIUM CHANNEL-RELATED"/>
    <property type="match status" value="1"/>
</dbReference>
<evidence type="ECO:0000256" key="12">
    <source>
        <dbReference type="RuleBase" id="RU000679"/>
    </source>
</evidence>
<name>A0A8K0CHP1_IGNLU</name>
<evidence type="ECO:0000313" key="15">
    <source>
        <dbReference type="Proteomes" id="UP000801492"/>
    </source>
</evidence>
<keyword evidence="4 12" id="KW-0894">Sodium channel</keyword>
<comment type="caution">
    <text evidence="14">The sequence shown here is derived from an EMBL/GenBank/DDBJ whole genome shotgun (WGS) entry which is preliminary data.</text>
</comment>
<keyword evidence="5 12" id="KW-0812">Transmembrane</keyword>
<evidence type="ECO:0000256" key="11">
    <source>
        <dbReference type="ARBA" id="ARBA00023303"/>
    </source>
</evidence>
<gene>
    <name evidence="14" type="ORF">ILUMI_18614</name>
</gene>
<keyword evidence="8 12" id="KW-0406">Ion transport</keyword>
<dbReference type="Proteomes" id="UP000801492">
    <property type="component" value="Unassembled WGS sequence"/>
</dbReference>